<dbReference type="OrthoDB" id="4368687at2759"/>
<evidence type="ECO:0000313" key="2">
    <source>
        <dbReference type="Proteomes" id="UP000606974"/>
    </source>
</evidence>
<reference evidence="1" key="1">
    <citation type="submission" date="2020-02" db="EMBL/GenBank/DDBJ databases">
        <authorList>
            <person name="Palmer J.M."/>
        </authorList>
    </citation>
    <scope>NUCLEOTIDE SEQUENCE</scope>
    <source>
        <strain evidence="1">EPUS1.4</strain>
        <tissue evidence="1">Thallus</tissue>
    </source>
</reference>
<protein>
    <submittedName>
        <fullName evidence="1">Uncharacterized protein</fullName>
    </submittedName>
</protein>
<organism evidence="1 2">
    <name type="scientific">Endocarpon pusillum</name>
    <dbReference type="NCBI Taxonomy" id="364733"/>
    <lineage>
        <taxon>Eukaryota</taxon>
        <taxon>Fungi</taxon>
        <taxon>Dikarya</taxon>
        <taxon>Ascomycota</taxon>
        <taxon>Pezizomycotina</taxon>
        <taxon>Eurotiomycetes</taxon>
        <taxon>Chaetothyriomycetidae</taxon>
        <taxon>Verrucariales</taxon>
        <taxon>Verrucariaceae</taxon>
        <taxon>Endocarpon</taxon>
    </lineage>
</organism>
<sequence>MKAEVKLDGQEIGSKEDIRILGVRLDSTLRWQAHLRAIEAKSVHMVNALRTITGSTWGSSLETAYGTHLRV</sequence>
<keyword evidence="2" id="KW-1185">Reference proteome</keyword>
<gene>
    <name evidence="1" type="ORF">GJ744_008305</name>
</gene>
<evidence type="ECO:0000313" key="1">
    <source>
        <dbReference type="EMBL" id="KAF7502045.1"/>
    </source>
</evidence>
<dbReference type="Proteomes" id="UP000606974">
    <property type="component" value="Unassembled WGS sequence"/>
</dbReference>
<accession>A0A8H7DY58</accession>
<comment type="caution">
    <text evidence="1">The sequence shown here is derived from an EMBL/GenBank/DDBJ whole genome shotgun (WGS) entry which is preliminary data.</text>
</comment>
<name>A0A8H7DY58_9EURO</name>
<dbReference type="AlphaFoldDB" id="A0A8H7DY58"/>
<dbReference type="EMBL" id="JAACFV010000441">
    <property type="protein sequence ID" value="KAF7502045.1"/>
    <property type="molecule type" value="Genomic_DNA"/>
</dbReference>
<proteinExistence type="predicted"/>